<dbReference type="Proteomes" id="UP001178288">
    <property type="component" value="Chromosome"/>
</dbReference>
<accession>A0AA95SGY7</accession>
<feature type="transmembrane region" description="Helical" evidence="1">
    <location>
        <begin position="204"/>
        <end position="221"/>
    </location>
</feature>
<keyword evidence="1" id="KW-0472">Membrane</keyword>
<feature type="transmembrane region" description="Helical" evidence="1">
    <location>
        <begin position="12"/>
        <end position="31"/>
    </location>
</feature>
<keyword evidence="1" id="KW-1133">Transmembrane helix</keyword>
<keyword evidence="3" id="KW-1185">Reference proteome</keyword>
<feature type="transmembrane region" description="Helical" evidence="1">
    <location>
        <begin position="171"/>
        <end position="197"/>
    </location>
</feature>
<gene>
    <name evidence="2" type="ORF">QNH39_01055</name>
</gene>
<dbReference type="EMBL" id="CP126114">
    <property type="protein sequence ID" value="WHY86516.1"/>
    <property type="molecule type" value="Genomic_DNA"/>
</dbReference>
<feature type="transmembrane region" description="Helical" evidence="1">
    <location>
        <begin position="241"/>
        <end position="264"/>
    </location>
</feature>
<reference evidence="2" key="1">
    <citation type="submission" date="2023-05" db="EMBL/GenBank/DDBJ databases">
        <title>Comparative genomics of Bacillaceae isolates and their secondary metabolite potential.</title>
        <authorList>
            <person name="Song L."/>
            <person name="Nielsen L.J."/>
            <person name="Mohite O."/>
            <person name="Xu X."/>
            <person name="Weber T."/>
            <person name="Kovacs A.T."/>
        </authorList>
    </citation>
    <scope>NUCLEOTIDE SEQUENCE</scope>
    <source>
        <strain evidence="2">XLM17</strain>
    </source>
</reference>
<organism evidence="2 3">
    <name type="scientific">Neobacillus novalis</name>
    <dbReference type="NCBI Taxonomy" id="220687"/>
    <lineage>
        <taxon>Bacteria</taxon>
        <taxon>Bacillati</taxon>
        <taxon>Bacillota</taxon>
        <taxon>Bacilli</taxon>
        <taxon>Bacillales</taxon>
        <taxon>Bacillaceae</taxon>
        <taxon>Neobacillus</taxon>
    </lineage>
</organism>
<proteinExistence type="predicted"/>
<keyword evidence="1" id="KW-0812">Transmembrane</keyword>
<dbReference type="RefSeq" id="WP_066094837.1">
    <property type="nucleotide sequence ID" value="NZ_CP126114.1"/>
</dbReference>
<name>A0AA95SGY7_9BACI</name>
<dbReference type="KEGG" id="nnv:QNH39_01055"/>
<protein>
    <submittedName>
        <fullName evidence="2">Uncharacterized protein</fullName>
    </submittedName>
</protein>
<feature type="transmembrane region" description="Helical" evidence="1">
    <location>
        <begin position="76"/>
        <end position="95"/>
    </location>
</feature>
<evidence type="ECO:0000313" key="3">
    <source>
        <dbReference type="Proteomes" id="UP001178288"/>
    </source>
</evidence>
<feature type="transmembrane region" description="Helical" evidence="1">
    <location>
        <begin position="116"/>
        <end position="147"/>
    </location>
</feature>
<evidence type="ECO:0000256" key="1">
    <source>
        <dbReference type="SAM" id="Phobius"/>
    </source>
</evidence>
<evidence type="ECO:0000313" key="2">
    <source>
        <dbReference type="EMBL" id="WHY86516.1"/>
    </source>
</evidence>
<sequence>MNRIDRLRFNNKYTLVAMILLLSSLLLSWFFSSEMYYWLFIADFQNEPDLIGQDPRETVLLMLNQLMSWEAYIDFATRYTIYFFPIFSLLPIIQFHNEQNGYFNYASIRLKKFKKYMFTTILKYSFISALCVTVTYLTFFTIGATFITDHLDNVGNYAHIFGESFYNDHPYLFYVFMATTIYFAIGFTFGVMGIAVAVWTEKSYLIIVVPMVYYIVIGNLAETLNLPLLNIMQGVTAYNTLFQTFEVFIPLIIPLIASVGAIIYRYSKGDPI</sequence>
<dbReference type="AlphaFoldDB" id="A0AA95SGY7"/>